<keyword evidence="7" id="KW-0413">Isomerase</keyword>
<evidence type="ECO:0000256" key="9">
    <source>
        <dbReference type="ARBA" id="ARBA00034808"/>
    </source>
</evidence>
<feature type="domain" description="UvrD-like helicase ATP-binding" evidence="13">
    <location>
        <begin position="4"/>
        <end position="288"/>
    </location>
</feature>
<gene>
    <name evidence="15" type="ORF">MM239_06145</name>
</gene>
<feature type="binding site" evidence="12">
    <location>
        <begin position="25"/>
        <end position="32"/>
    </location>
    <ligand>
        <name>ATP</name>
        <dbReference type="ChEBI" id="CHEBI:30616"/>
    </ligand>
</feature>
<dbReference type="Proteomes" id="UP001165489">
    <property type="component" value="Unassembled WGS sequence"/>
</dbReference>
<comment type="catalytic activity">
    <reaction evidence="8">
        <text>Couples ATP hydrolysis with the unwinding of duplex DNA by translocating in the 3'-5' direction.</text>
        <dbReference type="EC" id="5.6.2.4"/>
    </reaction>
</comment>
<keyword evidence="4 12" id="KW-0347">Helicase</keyword>
<evidence type="ECO:0000256" key="1">
    <source>
        <dbReference type="ARBA" id="ARBA00009922"/>
    </source>
</evidence>
<evidence type="ECO:0000259" key="13">
    <source>
        <dbReference type="PROSITE" id="PS51198"/>
    </source>
</evidence>
<feature type="domain" description="UvrD-like helicase C-terminal" evidence="14">
    <location>
        <begin position="283"/>
        <end position="533"/>
    </location>
</feature>
<evidence type="ECO:0000256" key="8">
    <source>
        <dbReference type="ARBA" id="ARBA00034617"/>
    </source>
</evidence>
<dbReference type="PROSITE" id="PS51198">
    <property type="entry name" value="UVRD_HELICASE_ATP_BIND"/>
    <property type="match status" value="1"/>
</dbReference>
<keyword evidence="3 12" id="KW-0378">Hydrolase</keyword>
<evidence type="ECO:0000259" key="14">
    <source>
        <dbReference type="PROSITE" id="PS51217"/>
    </source>
</evidence>
<evidence type="ECO:0000256" key="4">
    <source>
        <dbReference type="ARBA" id="ARBA00022806"/>
    </source>
</evidence>
<proteinExistence type="inferred from homology"/>
<evidence type="ECO:0000256" key="3">
    <source>
        <dbReference type="ARBA" id="ARBA00022801"/>
    </source>
</evidence>
<evidence type="ECO:0000256" key="11">
    <source>
        <dbReference type="ARBA" id="ARBA00048988"/>
    </source>
</evidence>
<dbReference type="Gene3D" id="1.10.486.10">
    <property type="entry name" value="PCRA, domain 4"/>
    <property type="match status" value="1"/>
</dbReference>
<dbReference type="InterPro" id="IPR027417">
    <property type="entry name" value="P-loop_NTPase"/>
</dbReference>
<dbReference type="InterPro" id="IPR000212">
    <property type="entry name" value="DNA_helicase_UvrD/REP"/>
</dbReference>
<evidence type="ECO:0000256" key="6">
    <source>
        <dbReference type="ARBA" id="ARBA00023125"/>
    </source>
</evidence>
<comment type="caution">
    <text evidence="15">The sequence shown here is derived from an EMBL/GenBank/DDBJ whole genome shotgun (WGS) entry which is preliminary data.</text>
</comment>
<dbReference type="GO" id="GO:0004386">
    <property type="term" value="F:helicase activity"/>
    <property type="evidence" value="ECO:0007669"/>
    <property type="project" value="UniProtKB-KW"/>
</dbReference>
<dbReference type="Gene3D" id="1.10.10.160">
    <property type="match status" value="1"/>
</dbReference>
<dbReference type="Pfam" id="PF13361">
    <property type="entry name" value="UvrD_C"/>
    <property type="match status" value="2"/>
</dbReference>
<dbReference type="CDD" id="cd17932">
    <property type="entry name" value="DEXQc_UvrD"/>
    <property type="match status" value="1"/>
</dbReference>
<dbReference type="Pfam" id="PF00580">
    <property type="entry name" value="UvrD-helicase"/>
    <property type="match status" value="1"/>
</dbReference>
<dbReference type="PROSITE" id="PS51217">
    <property type="entry name" value="UVRD_HELICASE_CTER"/>
    <property type="match status" value="1"/>
</dbReference>
<organism evidence="15 16">
    <name type="scientific">Belliella filtrata</name>
    <dbReference type="NCBI Taxonomy" id="2923435"/>
    <lineage>
        <taxon>Bacteria</taxon>
        <taxon>Pseudomonadati</taxon>
        <taxon>Bacteroidota</taxon>
        <taxon>Cytophagia</taxon>
        <taxon>Cytophagales</taxon>
        <taxon>Cyclobacteriaceae</taxon>
        <taxon>Belliella</taxon>
    </lineage>
</organism>
<dbReference type="EMBL" id="JAKZGP010000010">
    <property type="protein sequence ID" value="MCH7408966.1"/>
    <property type="molecule type" value="Genomic_DNA"/>
</dbReference>
<dbReference type="InterPro" id="IPR014016">
    <property type="entry name" value="UvrD-like_ATP-bd"/>
</dbReference>
<evidence type="ECO:0000256" key="2">
    <source>
        <dbReference type="ARBA" id="ARBA00022741"/>
    </source>
</evidence>
<keyword evidence="6" id="KW-0238">DNA-binding</keyword>
<dbReference type="RefSeq" id="WP_241347327.1">
    <property type="nucleotide sequence ID" value="NZ_JAKZGP010000010.1"/>
</dbReference>
<reference evidence="15" key="1">
    <citation type="submission" date="2022-03" db="EMBL/GenBank/DDBJ databases">
        <title>De novo assembled genomes of Belliella spp. (Cyclobacteriaceae) strains.</title>
        <authorList>
            <person name="Szabo A."/>
            <person name="Korponai K."/>
            <person name="Felfoldi T."/>
        </authorList>
    </citation>
    <scope>NUCLEOTIDE SEQUENCE</scope>
    <source>
        <strain evidence="15">DSM 111904</strain>
    </source>
</reference>
<evidence type="ECO:0000256" key="5">
    <source>
        <dbReference type="ARBA" id="ARBA00022840"/>
    </source>
</evidence>
<keyword evidence="2 12" id="KW-0547">Nucleotide-binding</keyword>
<evidence type="ECO:0000313" key="15">
    <source>
        <dbReference type="EMBL" id="MCH7408966.1"/>
    </source>
</evidence>
<sequence>MQQINLSPKQQEIVGLNDGAFLILASAGSGKTRVLTERIKRISESPDGKILAITFTNKAATEIRERLGTNDKIKKNVFVGTFHSFCQSILEFRFKLLGYTKMPHIFEDDADRIELIKQAIKSVPYFDSIYNDLDPKKRNEYTYNALQFISTVKREVLTAEELAENSENNEYQYLFETYQDILKSNNAIDFDDIIRLVYELFTNNESVANLYQKSYSYVCIDECQDLNKLQYYLLKSFCGNAIKNVMMVGDPNQAIYGFNGSASSYMQKDFVNDFQATEITLDENYRCSKSVIEASNTLMNLKVEAFNYVIPGLFKIYQASSENDEALFVLNEIKKLLKLKSHPDVEGEIAFDKISILGRNKFVFKQIEELLFSENIPFYYKSGNAGTKFSSTLMKVFDLFFRVKINPLDKLHQKRLEDMLKVNDINNLLELKSSNFPIASDIKTVLDGASMDNIHLKIDELSKLFENASLEDDEKKMTIDELNDFSNQLTQYKKQNIKPSLGGFKSALALGLTNNSTNKETGICLSTVHTMKGQESEIVFLIGMDDGTFPDYRAINKGGEELQQEKNNTYVAFTRAKRFLFVSYPEKRLMPWGDYKNRTISRFLKPFAQEIQ</sequence>
<evidence type="ECO:0000256" key="12">
    <source>
        <dbReference type="PROSITE-ProRule" id="PRU00560"/>
    </source>
</evidence>
<dbReference type="EC" id="5.6.2.4" evidence="9"/>
<comment type="similarity">
    <text evidence="1">Belongs to the helicase family. UvrD subfamily.</text>
</comment>
<accession>A0ABS9UXS0</accession>
<evidence type="ECO:0000256" key="10">
    <source>
        <dbReference type="ARBA" id="ARBA00034923"/>
    </source>
</evidence>
<keyword evidence="16" id="KW-1185">Reference proteome</keyword>
<dbReference type="InterPro" id="IPR014017">
    <property type="entry name" value="DNA_helicase_UvrD-like_C"/>
</dbReference>
<dbReference type="PANTHER" id="PTHR11070">
    <property type="entry name" value="UVRD / RECB / PCRA DNA HELICASE FAMILY MEMBER"/>
    <property type="match status" value="1"/>
</dbReference>
<comment type="catalytic activity">
    <reaction evidence="11">
        <text>ATP + H2O = ADP + phosphate + H(+)</text>
        <dbReference type="Rhea" id="RHEA:13065"/>
        <dbReference type="ChEBI" id="CHEBI:15377"/>
        <dbReference type="ChEBI" id="CHEBI:15378"/>
        <dbReference type="ChEBI" id="CHEBI:30616"/>
        <dbReference type="ChEBI" id="CHEBI:43474"/>
        <dbReference type="ChEBI" id="CHEBI:456216"/>
        <dbReference type="EC" id="5.6.2.4"/>
    </reaction>
</comment>
<name>A0ABS9UXS0_9BACT</name>
<dbReference type="InterPro" id="IPR013986">
    <property type="entry name" value="DExx_box_DNA_helicase_dom_sf"/>
</dbReference>
<evidence type="ECO:0000256" key="7">
    <source>
        <dbReference type="ARBA" id="ARBA00023235"/>
    </source>
</evidence>
<dbReference type="PANTHER" id="PTHR11070:SF2">
    <property type="entry name" value="ATP-DEPENDENT DNA HELICASE SRS2"/>
    <property type="match status" value="1"/>
</dbReference>
<dbReference type="SUPFAM" id="SSF52540">
    <property type="entry name" value="P-loop containing nucleoside triphosphate hydrolases"/>
    <property type="match status" value="1"/>
</dbReference>
<evidence type="ECO:0000313" key="16">
    <source>
        <dbReference type="Proteomes" id="UP001165489"/>
    </source>
</evidence>
<protein>
    <recommendedName>
        <fullName evidence="9">DNA 3'-5' helicase</fullName>
        <ecNumber evidence="9">5.6.2.4</ecNumber>
    </recommendedName>
    <alternativeName>
        <fullName evidence="10">DNA 3'-5' helicase II</fullName>
    </alternativeName>
</protein>
<dbReference type="Gene3D" id="3.40.50.300">
    <property type="entry name" value="P-loop containing nucleotide triphosphate hydrolases"/>
    <property type="match status" value="3"/>
</dbReference>
<keyword evidence="5 12" id="KW-0067">ATP-binding</keyword>